<dbReference type="PANTHER" id="PTHR13170:SF16">
    <property type="entry name" value="PROTEIN O-GLCNACASE"/>
    <property type="match status" value="1"/>
</dbReference>
<comment type="caution">
    <text evidence="2">The sequence shown here is derived from an EMBL/GenBank/DDBJ whole genome shotgun (WGS) entry which is preliminary data.</text>
</comment>
<dbReference type="OrthoDB" id="8593648at2"/>
<dbReference type="InterPro" id="IPR051822">
    <property type="entry name" value="Glycosyl_Hydrolase_84"/>
</dbReference>
<dbReference type="CDD" id="cd04301">
    <property type="entry name" value="NAT_SF"/>
    <property type="match status" value="1"/>
</dbReference>
<evidence type="ECO:0000313" key="3">
    <source>
        <dbReference type="Proteomes" id="UP000320239"/>
    </source>
</evidence>
<dbReference type="EMBL" id="VIWY01000002">
    <property type="protein sequence ID" value="TWG23977.1"/>
    <property type="molecule type" value="Genomic_DNA"/>
</dbReference>
<protein>
    <submittedName>
        <fullName evidence="2">Acetyltransferase (GNAT) family protein</fullName>
    </submittedName>
</protein>
<dbReference type="PANTHER" id="PTHR13170">
    <property type="entry name" value="O-GLCNACASE"/>
    <property type="match status" value="1"/>
</dbReference>
<sequence length="210" mass="23214">MPVAIRAYRSSDLDAVYDICARTGDAGRDARGKYSSDRLLGDIWAAPYVVLEPEHAHVLDDGSGRPVGYIIGTADTATFVERYRNEWLPATADRLRDGDPRDELMLELHRSPERMLLPVLDDYPAHLHIDLLPEWQGRGQGRALMAAFLAGLRAAGVSGVHLGMAPDNHGARAFYRRMGFRDLPIAEPGAIYLARDTGPLAGEDQSRPRR</sequence>
<accession>A0A561WJC2</accession>
<gene>
    <name evidence="2" type="ORF">FHX34_102530</name>
</gene>
<evidence type="ECO:0000313" key="2">
    <source>
        <dbReference type="EMBL" id="TWG23977.1"/>
    </source>
</evidence>
<dbReference type="Proteomes" id="UP000320239">
    <property type="component" value="Unassembled WGS sequence"/>
</dbReference>
<name>A0A561WJC2_ACTTI</name>
<dbReference type="InterPro" id="IPR016181">
    <property type="entry name" value="Acyl_CoA_acyltransferase"/>
</dbReference>
<proteinExistence type="predicted"/>
<dbReference type="PROSITE" id="PS51186">
    <property type="entry name" value="GNAT"/>
    <property type="match status" value="1"/>
</dbReference>
<organism evidence="2 3">
    <name type="scientific">Actinoplanes teichomyceticus</name>
    <dbReference type="NCBI Taxonomy" id="1867"/>
    <lineage>
        <taxon>Bacteria</taxon>
        <taxon>Bacillati</taxon>
        <taxon>Actinomycetota</taxon>
        <taxon>Actinomycetes</taxon>
        <taxon>Micromonosporales</taxon>
        <taxon>Micromonosporaceae</taxon>
        <taxon>Actinoplanes</taxon>
    </lineage>
</organism>
<feature type="domain" description="N-acetyltransferase" evidence="1">
    <location>
        <begin position="3"/>
        <end position="198"/>
    </location>
</feature>
<dbReference type="AlphaFoldDB" id="A0A561WJC2"/>
<keyword evidence="3" id="KW-1185">Reference proteome</keyword>
<evidence type="ECO:0000259" key="1">
    <source>
        <dbReference type="PROSITE" id="PS51186"/>
    </source>
</evidence>
<dbReference type="GO" id="GO:0016747">
    <property type="term" value="F:acyltransferase activity, transferring groups other than amino-acyl groups"/>
    <property type="evidence" value="ECO:0007669"/>
    <property type="project" value="InterPro"/>
</dbReference>
<keyword evidence="2" id="KW-0808">Transferase</keyword>
<dbReference type="RefSeq" id="WP_122977170.1">
    <property type="nucleotide sequence ID" value="NZ_BOMX01000045.1"/>
</dbReference>
<dbReference type="InterPro" id="IPR000182">
    <property type="entry name" value="GNAT_dom"/>
</dbReference>
<reference evidence="2 3" key="1">
    <citation type="submission" date="2019-06" db="EMBL/GenBank/DDBJ databases">
        <title>Sequencing the genomes of 1000 actinobacteria strains.</title>
        <authorList>
            <person name="Klenk H.-P."/>
        </authorList>
    </citation>
    <scope>NUCLEOTIDE SEQUENCE [LARGE SCALE GENOMIC DNA]</scope>
    <source>
        <strain evidence="2 3">DSM 43866</strain>
    </source>
</reference>
<dbReference type="Pfam" id="PF00583">
    <property type="entry name" value="Acetyltransf_1"/>
    <property type="match status" value="1"/>
</dbReference>
<dbReference type="Gene3D" id="3.40.630.30">
    <property type="match status" value="1"/>
</dbReference>
<dbReference type="SUPFAM" id="SSF55729">
    <property type="entry name" value="Acyl-CoA N-acyltransferases (Nat)"/>
    <property type="match status" value="1"/>
</dbReference>